<dbReference type="InterPro" id="IPR042177">
    <property type="entry name" value="Cell/Rod_1"/>
</dbReference>
<evidence type="ECO:0000256" key="1">
    <source>
        <dbReference type="ARBA" id="ARBA00009369"/>
    </source>
</evidence>
<dbReference type="InterPro" id="IPR042175">
    <property type="entry name" value="Cell/Rod_MreC_2"/>
</dbReference>
<keyword evidence="3" id="KW-0133">Cell shape</keyword>
<dbReference type="InterPro" id="IPR055342">
    <property type="entry name" value="MreC_beta-barrel_core"/>
</dbReference>
<evidence type="ECO:0000313" key="8">
    <source>
        <dbReference type="EMBL" id="MCA9375187.1"/>
    </source>
</evidence>
<dbReference type="PANTHER" id="PTHR34138">
    <property type="entry name" value="CELL SHAPE-DETERMINING PROTEIN MREC"/>
    <property type="match status" value="1"/>
</dbReference>
<keyword evidence="6" id="KW-0812">Transmembrane</keyword>
<name>A0A955HZ22_9BACT</name>
<dbReference type="AlphaFoldDB" id="A0A955HZ22"/>
<evidence type="ECO:0000259" key="7">
    <source>
        <dbReference type="Pfam" id="PF04085"/>
    </source>
</evidence>
<reference evidence="8" key="2">
    <citation type="journal article" date="2021" name="Microbiome">
        <title>Successional dynamics and alternative stable states in a saline activated sludge microbial community over 9 years.</title>
        <authorList>
            <person name="Wang Y."/>
            <person name="Ye J."/>
            <person name="Ju F."/>
            <person name="Liu L."/>
            <person name="Boyd J.A."/>
            <person name="Deng Y."/>
            <person name="Parks D.H."/>
            <person name="Jiang X."/>
            <person name="Yin X."/>
            <person name="Woodcroft B.J."/>
            <person name="Tyson G.W."/>
            <person name="Hugenholtz P."/>
            <person name="Polz M.F."/>
            <person name="Zhang T."/>
        </authorList>
    </citation>
    <scope>NUCLEOTIDE SEQUENCE</scope>
    <source>
        <strain evidence="8">HKST-UBA16</strain>
    </source>
</reference>
<accession>A0A955HZ22</accession>
<dbReference type="Pfam" id="PF04085">
    <property type="entry name" value="MreC"/>
    <property type="match status" value="1"/>
</dbReference>
<feature type="domain" description="Rod shape-determining protein MreC beta-barrel core" evidence="7">
    <location>
        <begin position="126"/>
        <end position="273"/>
    </location>
</feature>
<evidence type="ECO:0000256" key="5">
    <source>
        <dbReference type="SAM" id="Coils"/>
    </source>
</evidence>
<evidence type="ECO:0000256" key="4">
    <source>
        <dbReference type="ARBA" id="ARBA00032089"/>
    </source>
</evidence>
<proteinExistence type="inferred from homology"/>
<keyword evidence="6" id="KW-1133">Transmembrane helix</keyword>
<feature type="coiled-coil region" evidence="5">
    <location>
        <begin position="67"/>
        <end position="94"/>
    </location>
</feature>
<reference evidence="8" key="1">
    <citation type="submission" date="2020-04" db="EMBL/GenBank/DDBJ databases">
        <authorList>
            <person name="Zhang T."/>
        </authorList>
    </citation>
    <scope>NUCLEOTIDE SEQUENCE</scope>
    <source>
        <strain evidence="8">HKST-UBA16</strain>
    </source>
</reference>
<dbReference type="PANTHER" id="PTHR34138:SF1">
    <property type="entry name" value="CELL SHAPE-DETERMINING PROTEIN MREC"/>
    <property type="match status" value="1"/>
</dbReference>
<comment type="similarity">
    <text evidence="1">Belongs to the MreC family.</text>
</comment>
<evidence type="ECO:0000256" key="2">
    <source>
        <dbReference type="ARBA" id="ARBA00013855"/>
    </source>
</evidence>
<keyword evidence="6" id="KW-0472">Membrane</keyword>
<dbReference type="Gene3D" id="2.40.10.350">
    <property type="entry name" value="Rod shape-determining protein MreC, domain 2"/>
    <property type="match status" value="1"/>
</dbReference>
<gene>
    <name evidence="8" type="ORF">KC622_02555</name>
</gene>
<dbReference type="GO" id="GO:0008360">
    <property type="term" value="P:regulation of cell shape"/>
    <property type="evidence" value="ECO:0007669"/>
    <property type="project" value="UniProtKB-KW"/>
</dbReference>
<feature type="transmembrane region" description="Helical" evidence="6">
    <location>
        <begin position="14"/>
        <end position="35"/>
    </location>
</feature>
<dbReference type="InterPro" id="IPR007221">
    <property type="entry name" value="MreC"/>
</dbReference>
<comment type="caution">
    <text evidence="8">The sequence shown here is derived from an EMBL/GenBank/DDBJ whole genome shotgun (WGS) entry which is preliminary data.</text>
</comment>
<evidence type="ECO:0000256" key="3">
    <source>
        <dbReference type="ARBA" id="ARBA00022960"/>
    </source>
</evidence>
<protein>
    <recommendedName>
        <fullName evidence="2">Cell shape-determining protein MreC</fullName>
    </recommendedName>
    <alternativeName>
        <fullName evidence="4">Cell shape protein MreC</fullName>
    </alternativeName>
</protein>
<feature type="non-terminal residue" evidence="8">
    <location>
        <position position="273"/>
    </location>
</feature>
<organism evidence="8 9">
    <name type="scientific">Candidatus Dojkabacteria bacterium</name>
    <dbReference type="NCBI Taxonomy" id="2099670"/>
    <lineage>
        <taxon>Bacteria</taxon>
        <taxon>Candidatus Dojkabacteria</taxon>
    </lineage>
</organism>
<dbReference type="Gene3D" id="2.40.10.340">
    <property type="entry name" value="Rod shape-determining protein MreC, domain 1"/>
    <property type="match status" value="1"/>
</dbReference>
<evidence type="ECO:0000313" key="9">
    <source>
        <dbReference type="Proteomes" id="UP000748332"/>
    </source>
</evidence>
<keyword evidence="5" id="KW-0175">Coiled coil</keyword>
<dbReference type="GO" id="GO:0005886">
    <property type="term" value="C:plasma membrane"/>
    <property type="evidence" value="ECO:0007669"/>
    <property type="project" value="TreeGrafter"/>
</dbReference>
<sequence length="273" mass="29344">MVLQKDSRKVSKEAVAIGLMAVFVIINLSGLAKYLGTGIEFISTPFMSSSSQAANSLALTLDSFTQISKLRNENNSLQIELAKTKAENDNVTSLIGENLALKKELNLGDDKGSLLEAEVLSSFGKADSSTLLLNKGANDGVSKDDIVRIGDIYIGSVSSVSEKSCVILLPTNKRSVLSALIEKTNFSDKSLRQIKAEVSSQKEILGVVVGDGGSILVEDISNNAEFSEGYSVIINDEKVGQYMYLGRISKIIEDPSAVEKQARVEPGVDYKEL</sequence>
<dbReference type="Proteomes" id="UP000748332">
    <property type="component" value="Unassembled WGS sequence"/>
</dbReference>
<evidence type="ECO:0000256" key="6">
    <source>
        <dbReference type="SAM" id="Phobius"/>
    </source>
</evidence>
<dbReference type="EMBL" id="JAGQLM010000106">
    <property type="protein sequence ID" value="MCA9375187.1"/>
    <property type="molecule type" value="Genomic_DNA"/>
</dbReference>